<reference evidence="2" key="2">
    <citation type="submission" date="2010-07" db="EMBL/GenBank/DDBJ databases">
        <authorList>
            <consortium name="The Broad Institute Genome Sequencing Platform"/>
            <consortium name="Broad Institute Genome Sequencing Center for Infectious Disease"/>
            <person name="Ma L.-J."/>
            <person name="Dead R."/>
            <person name="Young S."/>
            <person name="Zeng Q."/>
            <person name="Koehrsen M."/>
            <person name="Alvarado L."/>
            <person name="Berlin A."/>
            <person name="Chapman S.B."/>
            <person name="Chen Z."/>
            <person name="Freedman E."/>
            <person name="Gellesch M."/>
            <person name="Goldberg J."/>
            <person name="Griggs A."/>
            <person name="Gujja S."/>
            <person name="Heilman E.R."/>
            <person name="Heiman D."/>
            <person name="Hepburn T."/>
            <person name="Howarth C."/>
            <person name="Jen D."/>
            <person name="Larson L."/>
            <person name="Mehta T."/>
            <person name="Neiman D."/>
            <person name="Pearson M."/>
            <person name="Roberts A."/>
            <person name="Saif S."/>
            <person name="Shea T."/>
            <person name="Shenoy N."/>
            <person name="Sisk P."/>
            <person name="Stolte C."/>
            <person name="Sykes S."/>
            <person name="Walk T."/>
            <person name="White J."/>
            <person name="Yandava C."/>
            <person name="Haas B."/>
            <person name="Nusbaum C."/>
            <person name="Birren B."/>
        </authorList>
    </citation>
    <scope>NUCLEOTIDE SEQUENCE</scope>
    <source>
        <strain evidence="2">R3-111a-1</strain>
    </source>
</reference>
<evidence type="ECO:0000313" key="4">
    <source>
        <dbReference type="Proteomes" id="UP000006039"/>
    </source>
</evidence>
<dbReference type="Proteomes" id="UP000006039">
    <property type="component" value="Unassembled WGS sequence"/>
</dbReference>
<sequence>MRTPQSPLYGAGACQAPESGNARTQSTTTKSANMLNCPEYQKHRLAKKKATDFPEPGGQVVICWCRVATVSRSRSSHGEAMVSKPYSSARRSGDK</sequence>
<dbReference type="GeneID" id="20352699"/>
<gene>
    <name evidence="3" type="primary">20352699</name>
    <name evidence="2" type="ORF">GGTG_12241</name>
</gene>
<protein>
    <submittedName>
        <fullName evidence="2 3">Uncharacterized protein</fullName>
    </submittedName>
</protein>
<feature type="compositionally biased region" description="Polar residues" evidence="1">
    <location>
        <begin position="85"/>
        <end position="95"/>
    </location>
</feature>
<keyword evidence="4" id="KW-1185">Reference proteome</keyword>
<reference evidence="4" key="1">
    <citation type="submission" date="2010-07" db="EMBL/GenBank/DDBJ databases">
        <title>The genome sequence of Gaeumannomyces graminis var. tritici strain R3-111a-1.</title>
        <authorList>
            <consortium name="The Broad Institute Genome Sequencing Platform"/>
            <person name="Ma L.-J."/>
            <person name="Dead R."/>
            <person name="Young S."/>
            <person name="Zeng Q."/>
            <person name="Koehrsen M."/>
            <person name="Alvarado L."/>
            <person name="Berlin A."/>
            <person name="Chapman S.B."/>
            <person name="Chen Z."/>
            <person name="Freedman E."/>
            <person name="Gellesch M."/>
            <person name="Goldberg J."/>
            <person name="Griggs A."/>
            <person name="Gujja S."/>
            <person name="Heilman E.R."/>
            <person name="Heiman D."/>
            <person name="Hepburn T."/>
            <person name="Howarth C."/>
            <person name="Jen D."/>
            <person name="Larson L."/>
            <person name="Mehta T."/>
            <person name="Neiman D."/>
            <person name="Pearson M."/>
            <person name="Roberts A."/>
            <person name="Saif S."/>
            <person name="Shea T."/>
            <person name="Shenoy N."/>
            <person name="Sisk P."/>
            <person name="Stolte C."/>
            <person name="Sykes S."/>
            <person name="Walk T."/>
            <person name="White J."/>
            <person name="Yandava C."/>
            <person name="Haas B."/>
            <person name="Nusbaum C."/>
            <person name="Birren B."/>
        </authorList>
    </citation>
    <scope>NUCLEOTIDE SEQUENCE [LARGE SCALE GENOMIC DNA]</scope>
    <source>
        <strain evidence="4">R3-111a-1</strain>
    </source>
</reference>
<name>J3PFG6_GAET3</name>
<dbReference type="RefSeq" id="XP_009228402.1">
    <property type="nucleotide sequence ID" value="XM_009230138.1"/>
</dbReference>
<organism evidence="2">
    <name type="scientific">Gaeumannomyces tritici (strain R3-111a-1)</name>
    <name type="common">Wheat and barley take-all root rot fungus</name>
    <name type="synonym">Gaeumannomyces graminis var. tritici</name>
    <dbReference type="NCBI Taxonomy" id="644352"/>
    <lineage>
        <taxon>Eukaryota</taxon>
        <taxon>Fungi</taxon>
        <taxon>Dikarya</taxon>
        <taxon>Ascomycota</taxon>
        <taxon>Pezizomycotina</taxon>
        <taxon>Sordariomycetes</taxon>
        <taxon>Sordariomycetidae</taxon>
        <taxon>Magnaporthales</taxon>
        <taxon>Magnaporthaceae</taxon>
        <taxon>Gaeumannomyces</taxon>
    </lineage>
</organism>
<evidence type="ECO:0000256" key="1">
    <source>
        <dbReference type="SAM" id="MobiDB-lite"/>
    </source>
</evidence>
<dbReference type="VEuPathDB" id="FungiDB:GGTG_12241"/>
<reference evidence="3" key="4">
    <citation type="journal article" date="2015" name="G3 (Bethesda)">
        <title>Genome sequences of three phytopathogenic species of the Magnaporthaceae family of fungi.</title>
        <authorList>
            <person name="Okagaki L.H."/>
            <person name="Nunes C.C."/>
            <person name="Sailsbery J."/>
            <person name="Clay B."/>
            <person name="Brown D."/>
            <person name="John T."/>
            <person name="Oh Y."/>
            <person name="Young N."/>
            <person name="Fitzgerald M."/>
            <person name="Haas B.J."/>
            <person name="Zeng Q."/>
            <person name="Young S."/>
            <person name="Adiconis X."/>
            <person name="Fan L."/>
            <person name="Levin J.Z."/>
            <person name="Mitchell T.K."/>
            <person name="Okubara P.A."/>
            <person name="Farman M.L."/>
            <person name="Kohn L.M."/>
            <person name="Birren B."/>
            <person name="Ma L.-J."/>
            <person name="Dean R.A."/>
        </authorList>
    </citation>
    <scope>NUCLEOTIDE SEQUENCE</scope>
    <source>
        <strain evidence="3">R3-111a-1</strain>
    </source>
</reference>
<dbReference type="HOGENOM" id="CLU_2372932_0_0_1"/>
<dbReference type="AlphaFoldDB" id="J3PFG6"/>
<feature type="compositionally biased region" description="Polar residues" evidence="1">
    <location>
        <begin position="21"/>
        <end position="32"/>
    </location>
</feature>
<evidence type="ECO:0000313" key="3">
    <source>
        <dbReference type="EnsemblFungi" id="EJT70068"/>
    </source>
</evidence>
<dbReference type="EnsemblFungi" id="EJT70068">
    <property type="protein sequence ID" value="EJT70068"/>
    <property type="gene ID" value="GGTG_12241"/>
</dbReference>
<evidence type="ECO:0000313" key="2">
    <source>
        <dbReference type="EMBL" id="EJT70068.1"/>
    </source>
</evidence>
<reference evidence="2" key="3">
    <citation type="submission" date="2010-09" db="EMBL/GenBank/DDBJ databases">
        <title>Annotation of Gaeumannomyces graminis var. tritici R3-111a-1.</title>
        <authorList>
            <consortium name="The Broad Institute Genome Sequencing Platform"/>
            <person name="Ma L.-J."/>
            <person name="Dead R."/>
            <person name="Young S.K."/>
            <person name="Zeng Q."/>
            <person name="Gargeya S."/>
            <person name="Fitzgerald M."/>
            <person name="Haas B."/>
            <person name="Abouelleil A."/>
            <person name="Alvarado L."/>
            <person name="Arachchi H.M."/>
            <person name="Berlin A."/>
            <person name="Brown A."/>
            <person name="Chapman S.B."/>
            <person name="Chen Z."/>
            <person name="Dunbar C."/>
            <person name="Freedman E."/>
            <person name="Gearin G."/>
            <person name="Gellesch M."/>
            <person name="Goldberg J."/>
            <person name="Griggs A."/>
            <person name="Gujja S."/>
            <person name="Heiman D."/>
            <person name="Howarth C."/>
            <person name="Larson L."/>
            <person name="Lui A."/>
            <person name="MacDonald P.J.P."/>
            <person name="Mehta T."/>
            <person name="Montmayeur A."/>
            <person name="Murphy C."/>
            <person name="Neiman D."/>
            <person name="Pearson M."/>
            <person name="Priest M."/>
            <person name="Roberts A."/>
            <person name="Saif S."/>
            <person name="Shea T."/>
            <person name="Shenoy N."/>
            <person name="Sisk P."/>
            <person name="Stolte C."/>
            <person name="Sykes S."/>
            <person name="Yandava C."/>
            <person name="Wortman J."/>
            <person name="Nusbaum C."/>
            <person name="Birren B."/>
        </authorList>
    </citation>
    <scope>NUCLEOTIDE SEQUENCE</scope>
    <source>
        <strain evidence="2">R3-111a-1</strain>
    </source>
</reference>
<reference evidence="3" key="5">
    <citation type="submission" date="2018-04" db="UniProtKB">
        <authorList>
            <consortium name="EnsemblFungi"/>
        </authorList>
    </citation>
    <scope>IDENTIFICATION</scope>
    <source>
        <strain evidence="3">R3-111a-1</strain>
    </source>
</reference>
<feature type="region of interest" description="Disordered" evidence="1">
    <location>
        <begin position="1"/>
        <end position="32"/>
    </location>
</feature>
<proteinExistence type="predicted"/>
<dbReference type="EMBL" id="GL385402">
    <property type="protein sequence ID" value="EJT70068.1"/>
    <property type="molecule type" value="Genomic_DNA"/>
</dbReference>
<accession>J3PFG6</accession>
<feature type="region of interest" description="Disordered" evidence="1">
    <location>
        <begin position="71"/>
        <end position="95"/>
    </location>
</feature>